<proteinExistence type="predicted"/>
<accession>A0A3P7P6M2</accession>
<organism evidence="1 2">
    <name type="scientific">Dibothriocephalus latus</name>
    <name type="common">Fish tapeworm</name>
    <name type="synonym">Diphyllobothrium latum</name>
    <dbReference type="NCBI Taxonomy" id="60516"/>
    <lineage>
        <taxon>Eukaryota</taxon>
        <taxon>Metazoa</taxon>
        <taxon>Spiralia</taxon>
        <taxon>Lophotrochozoa</taxon>
        <taxon>Platyhelminthes</taxon>
        <taxon>Cestoda</taxon>
        <taxon>Eucestoda</taxon>
        <taxon>Diphyllobothriidea</taxon>
        <taxon>Diphyllobothriidae</taxon>
        <taxon>Dibothriocephalus</taxon>
    </lineage>
</organism>
<evidence type="ECO:0000313" key="1">
    <source>
        <dbReference type="EMBL" id="VDN13766.1"/>
    </source>
</evidence>
<gene>
    <name evidence="1" type="ORF">DILT_LOCUS9597</name>
</gene>
<sequence>MRTVLDNQNLVTKWSLYPEEEWLRRSVWTRKFIALSSTKEIKTHLQDGNATFSYTYAIEKDQKKSSISRGLALWYQELIEDVQDIRDDADISWALKRLENLAERALYSQPNSLLNLLFAGRCDFGIGSKVIQMMLLRCYSDHKRFINNNKTQITENEEHANRTLSGQISDKYNGVDGQIHIWTDKECTAWSMGIKHTVSKHAVDFRTI</sequence>
<keyword evidence="2" id="KW-1185">Reference proteome</keyword>
<dbReference type="AlphaFoldDB" id="A0A3P7P6M2"/>
<name>A0A3P7P6M2_DIBLA</name>
<evidence type="ECO:0000313" key="2">
    <source>
        <dbReference type="Proteomes" id="UP000281553"/>
    </source>
</evidence>
<dbReference type="Proteomes" id="UP000281553">
    <property type="component" value="Unassembled WGS sequence"/>
</dbReference>
<reference evidence="1 2" key="1">
    <citation type="submission" date="2018-11" db="EMBL/GenBank/DDBJ databases">
        <authorList>
            <consortium name="Pathogen Informatics"/>
        </authorList>
    </citation>
    <scope>NUCLEOTIDE SEQUENCE [LARGE SCALE GENOMIC DNA]</scope>
</reference>
<protein>
    <submittedName>
        <fullName evidence="1">Uncharacterized protein</fullName>
    </submittedName>
</protein>
<dbReference type="EMBL" id="UYRU01057288">
    <property type="protein sequence ID" value="VDN13766.1"/>
    <property type="molecule type" value="Genomic_DNA"/>
</dbReference>